<evidence type="ECO:0000313" key="1">
    <source>
        <dbReference type="EMBL" id="PJZ47475.1"/>
    </source>
</evidence>
<name>A0A2M9Y7C0_9LEPT</name>
<evidence type="ECO:0000313" key="2">
    <source>
        <dbReference type="Proteomes" id="UP000231926"/>
    </source>
</evidence>
<proteinExistence type="predicted"/>
<dbReference type="Proteomes" id="UP000231926">
    <property type="component" value="Unassembled WGS sequence"/>
</dbReference>
<dbReference type="EMBL" id="NPDR01000022">
    <property type="protein sequence ID" value="PJZ47475.1"/>
    <property type="molecule type" value="Genomic_DNA"/>
</dbReference>
<dbReference type="OrthoDB" id="9089108at2"/>
<comment type="caution">
    <text evidence="1">The sequence shown here is derived from an EMBL/GenBank/DDBJ whole genome shotgun (WGS) entry which is preliminary data.</text>
</comment>
<protein>
    <submittedName>
        <fullName evidence="1">Uncharacterized protein</fullName>
    </submittedName>
</protein>
<keyword evidence="2" id="KW-1185">Reference proteome</keyword>
<gene>
    <name evidence="1" type="ORF">CH362_19005</name>
</gene>
<sequence length="283" mass="32300">MSMEKNKIKLIKNSGFILEYAISKTINELGYSIAAEYQYERDDETGTTKKFSGDLICRKEINGHNITLLIECKQTDESIDWLFLPSLQMKQHLNVIPFVHTFKSDPFKAEPKMEDKDVTSLFGNSVYKGIEIRHSDKTDFLIQKAIAQVSYPIFNELHLSLLLKSLLKIEKTANSIIPIVITTSPLYIINSDVTIETLETASVTSDIASQVASLLYSTNPSEDLKSHNKKILINIKKLAGNKNWNEFLLELFANTWPEAILFINYNYHKEILGNIEKHLQKKA</sequence>
<accession>A0A2M9Y7C0</accession>
<dbReference type="AlphaFoldDB" id="A0A2M9Y7C0"/>
<organism evidence="1 2">
    <name type="scientific">Leptospira saintgironsiae</name>
    <dbReference type="NCBI Taxonomy" id="2023183"/>
    <lineage>
        <taxon>Bacteria</taxon>
        <taxon>Pseudomonadati</taxon>
        <taxon>Spirochaetota</taxon>
        <taxon>Spirochaetia</taxon>
        <taxon>Leptospirales</taxon>
        <taxon>Leptospiraceae</taxon>
        <taxon>Leptospira</taxon>
    </lineage>
</organism>
<reference evidence="1 2" key="1">
    <citation type="submission" date="2017-07" db="EMBL/GenBank/DDBJ databases">
        <title>Leptospira spp. isolated from tropical soils.</title>
        <authorList>
            <person name="Thibeaux R."/>
            <person name="Iraola G."/>
            <person name="Ferres I."/>
            <person name="Bierque E."/>
            <person name="Girault D."/>
            <person name="Soupe-Gilbert M.-E."/>
            <person name="Picardeau M."/>
            <person name="Goarant C."/>
        </authorList>
    </citation>
    <scope>NUCLEOTIDE SEQUENCE [LARGE SCALE GENOMIC DNA]</scope>
    <source>
        <strain evidence="1 2">FH4-C-A2</strain>
    </source>
</reference>